<dbReference type="EMBL" id="CM016553">
    <property type="protein sequence ID" value="TKW35880.1"/>
    <property type="molecule type" value="Genomic_DNA"/>
</dbReference>
<accession>A0A4U6W0I9</accession>
<dbReference type="Gramene" id="TKW35880">
    <property type="protein sequence ID" value="TKW35880"/>
    <property type="gene ID" value="SEVIR_2G404450v2"/>
</dbReference>
<keyword evidence="3" id="KW-1185">Reference proteome</keyword>
<feature type="compositionally biased region" description="Low complexity" evidence="1">
    <location>
        <begin position="132"/>
        <end position="145"/>
    </location>
</feature>
<feature type="region of interest" description="Disordered" evidence="1">
    <location>
        <begin position="1"/>
        <end position="23"/>
    </location>
</feature>
<sequence>MKYRPPLGSDRPAPLATGRRPRRLGLHRRRSWCQNSRQRVSATQGLVFIDCRHGRGGRRRRARFGEPPAAAPKVPPGADWRLGGRIPPAGVHRRHAGSPGAAAASWFKKHYPSPEGEARVRVFESVRLTTAQPAAAGAGAQSAAPHGGGRDWGTGWKGTRGRRPRWW</sequence>
<evidence type="ECO:0000313" key="3">
    <source>
        <dbReference type="Proteomes" id="UP000298652"/>
    </source>
</evidence>
<feature type="region of interest" description="Disordered" evidence="1">
    <location>
        <begin position="132"/>
        <end position="167"/>
    </location>
</feature>
<feature type="region of interest" description="Disordered" evidence="1">
    <location>
        <begin position="56"/>
        <end position="85"/>
    </location>
</feature>
<dbReference type="AlphaFoldDB" id="A0A4U6W0I9"/>
<protein>
    <submittedName>
        <fullName evidence="2">Uncharacterized protein</fullName>
    </submittedName>
</protein>
<feature type="compositionally biased region" description="Gly residues" evidence="1">
    <location>
        <begin position="146"/>
        <end position="158"/>
    </location>
</feature>
<evidence type="ECO:0000256" key="1">
    <source>
        <dbReference type="SAM" id="MobiDB-lite"/>
    </source>
</evidence>
<gene>
    <name evidence="2" type="ORF">SEVIR_2G404450v2</name>
</gene>
<reference evidence="2" key="1">
    <citation type="submission" date="2019-03" db="EMBL/GenBank/DDBJ databases">
        <title>WGS assembly of Setaria viridis.</title>
        <authorList>
            <person name="Huang P."/>
            <person name="Jenkins J."/>
            <person name="Grimwood J."/>
            <person name="Barry K."/>
            <person name="Healey A."/>
            <person name="Mamidi S."/>
            <person name="Sreedasyam A."/>
            <person name="Shu S."/>
            <person name="Feldman M."/>
            <person name="Wu J."/>
            <person name="Yu Y."/>
            <person name="Chen C."/>
            <person name="Johnson J."/>
            <person name="Rokhsar D."/>
            <person name="Baxter I."/>
            <person name="Schmutz J."/>
            <person name="Brutnell T."/>
            <person name="Kellogg E."/>
        </authorList>
    </citation>
    <scope>NUCLEOTIDE SEQUENCE [LARGE SCALE GENOMIC DNA]</scope>
</reference>
<proteinExistence type="predicted"/>
<organism evidence="2 3">
    <name type="scientific">Setaria viridis</name>
    <name type="common">Green bristlegrass</name>
    <name type="synonym">Setaria italica subsp. viridis</name>
    <dbReference type="NCBI Taxonomy" id="4556"/>
    <lineage>
        <taxon>Eukaryota</taxon>
        <taxon>Viridiplantae</taxon>
        <taxon>Streptophyta</taxon>
        <taxon>Embryophyta</taxon>
        <taxon>Tracheophyta</taxon>
        <taxon>Spermatophyta</taxon>
        <taxon>Magnoliopsida</taxon>
        <taxon>Liliopsida</taxon>
        <taxon>Poales</taxon>
        <taxon>Poaceae</taxon>
        <taxon>PACMAD clade</taxon>
        <taxon>Panicoideae</taxon>
        <taxon>Panicodae</taxon>
        <taxon>Paniceae</taxon>
        <taxon>Cenchrinae</taxon>
        <taxon>Setaria</taxon>
    </lineage>
</organism>
<dbReference type="Proteomes" id="UP000298652">
    <property type="component" value="Chromosome 2"/>
</dbReference>
<evidence type="ECO:0000313" key="2">
    <source>
        <dbReference type="EMBL" id="TKW35880.1"/>
    </source>
</evidence>
<name>A0A4U6W0I9_SETVI</name>